<dbReference type="InterPro" id="IPR003730">
    <property type="entry name" value="Cu_polyphenol_OxRdtase"/>
</dbReference>
<evidence type="ECO:0000256" key="7">
    <source>
        <dbReference type="ARBA" id="ARBA00047989"/>
    </source>
</evidence>
<comment type="similarity">
    <text evidence="2 10">Belongs to the purine nucleoside phosphorylase YfiH/LACC1 family.</text>
</comment>
<dbReference type="KEGG" id="csaz:Cs308_0937"/>
<keyword evidence="4" id="KW-0479">Metal-binding</keyword>
<dbReference type="Gene3D" id="3.60.140.10">
    <property type="entry name" value="CNF1/YfiH-like putative cysteine hydrolases"/>
    <property type="match status" value="1"/>
</dbReference>
<dbReference type="CDD" id="cd16833">
    <property type="entry name" value="YfiH"/>
    <property type="match status" value="1"/>
</dbReference>
<evidence type="ECO:0000256" key="6">
    <source>
        <dbReference type="ARBA" id="ARBA00022833"/>
    </source>
</evidence>
<dbReference type="AlphaFoldDB" id="A0A1A9HWN6"/>
<sequence>MLSFHTHPLNYATFDELTSLAIRHGIFSKQQDNEGFVYAASNEEIFPILEAKNYCDLHQLHSTTVRYVTQKTPVYQPGDGLHTQQPRLALHIRHSDCQAAIFYDKEHHAIANVHSGWRGLLGNIYAVTVAAMKKTYNTHSQDLLVFIGPSLGPDHAIYSDYLTLFPTTFYPFMYPKNHFDFRAVARKQLRDLGISNTNIVISDYCTYTEHDRFFSSRYQMSHPNLKPIHPVQKKKNNVTAVALLPRD</sequence>
<dbReference type="OrthoDB" id="4279at2"/>
<dbReference type="GO" id="GO:0005507">
    <property type="term" value="F:copper ion binding"/>
    <property type="evidence" value="ECO:0007669"/>
    <property type="project" value="TreeGrafter"/>
</dbReference>
<gene>
    <name evidence="11" type="ORF">Cs308_0937</name>
</gene>
<evidence type="ECO:0000256" key="1">
    <source>
        <dbReference type="ARBA" id="ARBA00000553"/>
    </source>
</evidence>
<name>A0A1A9HWN6_9CHLA</name>
<evidence type="ECO:0000256" key="3">
    <source>
        <dbReference type="ARBA" id="ARBA00022679"/>
    </source>
</evidence>
<dbReference type="Proteomes" id="UP000078162">
    <property type="component" value="Chromosome"/>
</dbReference>
<dbReference type="InterPro" id="IPR011324">
    <property type="entry name" value="Cytotoxic_necrot_fac-like_cat"/>
</dbReference>
<dbReference type="NCBIfam" id="TIGR00726">
    <property type="entry name" value="peptidoglycan editing factor PgeF"/>
    <property type="match status" value="1"/>
</dbReference>
<dbReference type="Pfam" id="PF02578">
    <property type="entry name" value="Cu-oxidase_4"/>
    <property type="match status" value="1"/>
</dbReference>
<comment type="catalytic activity">
    <reaction evidence="8">
        <text>adenosine + phosphate = alpha-D-ribose 1-phosphate + adenine</text>
        <dbReference type="Rhea" id="RHEA:27642"/>
        <dbReference type="ChEBI" id="CHEBI:16335"/>
        <dbReference type="ChEBI" id="CHEBI:16708"/>
        <dbReference type="ChEBI" id="CHEBI:43474"/>
        <dbReference type="ChEBI" id="CHEBI:57720"/>
        <dbReference type="EC" id="2.4.2.1"/>
    </reaction>
    <physiologicalReaction direction="left-to-right" evidence="8">
        <dbReference type="Rhea" id="RHEA:27643"/>
    </physiologicalReaction>
</comment>
<accession>A0A1A9HWN6</accession>
<evidence type="ECO:0000313" key="12">
    <source>
        <dbReference type="Proteomes" id="UP000078162"/>
    </source>
</evidence>
<evidence type="ECO:0000256" key="10">
    <source>
        <dbReference type="RuleBase" id="RU361274"/>
    </source>
</evidence>
<comment type="catalytic activity">
    <reaction evidence="7">
        <text>adenosine + H2O + H(+) = inosine + NH4(+)</text>
        <dbReference type="Rhea" id="RHEA:24408"/>
        <dbReference type="ChEBI" id="CHEBI:15377"/>
        <dbReference type="ChEBI" id="CHEBI:15378"/>
        <dbReference type="ChEBI" id="CHEBI:16335"/>
        <dbReference type="ChEBI" id="CHEBI:17596"/>
        <dbReference type="ChEBI" id="CHEBI:28938"/>
        <dbReference type="EC" id="3.5.4.4"/>
    </reaction>
    <physiologicalReaction direction="left-to-right" evidence="7">
        <dbReference type="Rhea" id="RHEA:24409"/>
    </physiologicalReaction>
</comment>
<comment type="catalytic activity">
    <reaction evidence="9">
        <text>S-methyl-5'-thioadenosine + phosphate = 5-(methylsulfanyl)-alpha-D-ribose 1-phosphate + adenine</text>
        <dbReference type="Rhea" id="RHEA:11852"/>
        <dbReference type="ChEBI" id="CHEBI:16708"/>
        <dbReference type="ChEBI" id="CHEBI:17509"/>
        <dbReference type="ChEBI" id="CHEBI:43474"/>
        <dbReference type="ChEBI" id="CHEBI:58533"/>
        <dbReference type="EC" id="2.4.2.28"/>
    </reaction>
    <physiologicalReaction direction="left-to-right" evidence="9">
        <dbReference type="Rhea" id="RHEA:11853"/>
    </physiologicalReaction>
</comment>
<evidence type="ECO:0000256" key="2">
    <source>
        <dbReference type="ARBA" id="ARBA00007353"/>
    </source>
</evidence>
<dbReference type="STRING" id="1806891.Cs308_0937"/>
<evidence type="ECO:0000256" key="4">
    <source>
        <dbReference type="ARBA" id="ARBA00022723"/>
    </source>
</evidence>
<dbReference type="InterPro" id="IPR038371">
    <property type="entry name" value="Cu_polyphenol_OxRdtase_sf"/>
</dbReference>
<keyword evidence="6" id="KW-0862">Zinc</keyword>
<evidence type="ECO:0000256" key="5">
    <source>
        <dbReference type="ARBA" id="ARBA00022801"/>
    </source>
</evidence>
<dbReference type="PATRIC" id="fig|1806891.3.peg.929"/>
<reference evidence="12" key="1">
    <citation type="submission" date="2016-03" db="EMBL/GenBank/DDBJ databases">
        <title>Culture-independent genomics supports pathogen discovery for uncultivable bacteria within the genus Chlamydia.</title>
        <authorList>
            <person name="Taylor-Brown A."/>
            <person name="Bachmann N.L."/>
            <person name="Borel N."/>
            <person name="Polkinghorne A."/>
        </authorList>
    </citation>
    <scope>NUCLEOTIDE SEQUENCE [LARGE SCALE GENOMIC DNA]</scope>
    <source>
        <strain evidence="12">2742-308</strain>
    </source>
</reference>
<dbReference type="GO" id="GO:0017061">
    <property type="term" value="F:S-methyl-5-thioadenosine phosphorylase activity"/>
    <property type="evidence" value="ECO:0007669"/>
    <property type="project" value="UniProtKB-EC"/>
</dbReference>
<evidence type="ECO:0000313" key="11">
    <source>
        <dbReference type="EMBL" id="ANH79107.1"/>
    </source>
</evidence>
<comment type="catalytic activity">
    <reaction evidence="1">
        <text>inosine + phosphate = alpha-D-ribose 1-phosphate + hypoxanthine</text>
        <dbReference type="Rhea" id="RHEA:27646"/>
        <dbReference type="ChEBI" id="CHEBI:17368"/>
        <dbReference type="ChEBI" id="CHEBI:17596"/>
        <dbReference type="ChEBI" id="CHEBI:43474"/>
        <dbReference type="ChEBI" id="CHEBI:57720"/>
        <dbReference type="EC" id="2.4.2.1"/>
    </reaction>
    <physiologicalReaction direction="left-to-right" evidence="1">
        <dbReference type="Rhea" id="RHEA:27647"/>
    </physiologicalReaction>
</comment>
<keyword evidence="12" id="KW-1185">Reference proteome</keyword>
<dbReference type="PANTHER" id="PTHR30616">
    <property type="entry name" value="UNCHARACTERIZED PROTEIN YFIH"/>
    <property type="match status" value="1"/>
</dbReference>
<dbReference type="RefSeq" id="WP_066483092.1">
    <property type="nucleotide sequence ID" value="NZ_CP014639.1"/>
</dbReference>
<dbReference type="SUPFAM" id="SSF64438">
    <property type="entry name" value="CNF1/YfiH-like putative cysteine hydrolases"/>
    <property type="match status" value="1"/>
</dbReference>
<evidence type="ECO:0000256" key="9">
    <source>
        <dbReference type="ARBA" id="ARBA00049893"/>
    </source>
</evidence>
<keyword evidence="3" id="KW-0808">Transferase</keyword>
<keyword evidence="5" id="KW-0378">Hydrolase</keyword>
<dbReference type="GO" id="GO:0016787">
    <property type="term" value="F:hydrolase activity"/>
    <property type="evidence" value="ECO:0007669"/>
    <property type="project" value="UniProtKB-KW"/>
</dbReference>
<protein>
    <recommendedName>
        <fullName evidence="10">Purine nucleoside phosphorylase</fullName>
    </recommendedName>
</protein>
<dbReference type="EMBL" id="CP014639">
    <property type="protein sequence ID" value="ANH79107.1"/>
    <property type="molecule type" value="Genomic_DNA"/>
</dbReference>
<dbReference type="PANTHER" id="PTHR30616:SF2">
    <property type="entry name" value="PURINE NUCLEOSIDE PHOSPHORYLASE LACC1"/>
    <property type="match status" value="1"/>
</dbReference>
<proteinExistence type="inferred from homology"/>
<evidence type="ECO:0000256" key="8">
    <source>
        <dbReference type="ARBA" id="ARBA00048968"/>
    </source>
</evidence>
<organism evidence="11 12">
    <name type="scientific">Candidatus Chlamydia sanziniae</name>
    <dbReference type="NCBI Taxonomy" id="1806891"/>
    <lineage>
        <taxon>Bacteria</taxon>
        <taxon>Pseudomonadati</taxon>
        <taxon>Chlamydiota</taxon>
        <taxon>Chlamydiia</taxon>
        <taxon>Chlamydiales</taxon>
        <taxon>Chlamydiaceae</taxon>
        <taxon>Chlamydia/Chlamydophila group</taxon>
        <taxon>Chlamydia</taxon>
    </lineage>
</organism>